<gene>
    <name evidence="2" type="ORF">COLO4_28636</name>
</gene>
<keyword evidence="3" id="KW-1185">Reference proteome</keyword>
<feature type="compositionally biased region" description="Basic and acidic residues" evidence="1">
    <location>
        <begin position="162"/>
        <end position="172"/>
    </location>
</feature>
<proteinExistence type="predicted"/>
<dbReference type="EMBL" id="AWUE01020002">
    <property type="protein sequence ID" value="OMO70373.1"/>
    <property type="molecule type" value="Genomic_DNA"/>
</dbReference>
<dbReference type="AlphaFoldDB" id="A0A1R3HJA1"/>
<evidence type="ECO:0000313" key="2">
    <source>
        <dbReference type="EMBL" id="OMO70373.1"/>
    </source>
</evidence>
<feature type="compositionally biased region" description="Basic and acidic residues" evidence="1">
    <location>
        <begin position="9"/>
        <end position="32"/>
    </location>
</feature>
<comment type="caution">
    <text evidence="2">The sequence shown here is derived from an EMBL/GenBank/DDBJ whole genome shotgun (WGS) entry which is preliminary data.</text>
</comment>
<name>A0A1R3HJA1_9ROSI</name>
<evidence type="ECO:0000313" key="3">
    <source>
        <dbReference type="Proteomes" id="UP000187203"/>
    </source>
</evidence>
<feature type="compositionally biased region" description="Polar residues" evidence="1">
    <location>
        <begin position="212"/>
        <end position="222"/>
    </location>
</feature>
<organism evidence="2 3">
    <name type="scientific">Corchorus olitorius</name>
    <dbReference type="NCBI Taxonomy" id="93759"/>
    <lineage>
        <taxon>Eukaryota</taxon>
        <taxon>Viridiplantae</taxon>
        <taxon>Streptophyta</taxon>
        <taxon>Embryophyta</taxon>
        <taxon>Tracheophyta</taxon>
        <taxon>Spermatophyta</taxon>
        <taxon>Magnoliopsida</taxon>
        <taxon>eudicotyledons</taxon>
        <taxon>Gunneridae</taxon>
        <taxon>Pentapetalae</taxon>
        <taxon>rosids</taxon>
        <taxon>malvids</taxon>
        <taxon>Malvales</taxon>
        <taxon>Malvaceae</taxon>
        <taxon>Grewioideae</taxon>
        <taxon>Apeibeae</taxon>
        <taxon>Corchorus</taxon>
    </lineage>
</organism>
<evidence type="ECO:0000256" key="1">
    <source>
        <dbReference type="SAM" id="MobiDB-lite"/>
    </source>
</evidence>
<reference evidence="3" key="1">
    <citation type="submission" date="2013-09" db="EMBL/GenBank/DDBJ databases">
        <title>Corchorus olitorius genome sequencing.</title>
        <authorList>
            <person name="Alam M."/>
            <person name="Haque M.S."/>
            <person name="Islam M.S."/>
            <person name="Emdad E.M."/>
            <person name="Islam M.M."/>
            <person name="Ahmed B."/>
            <person name="Halim A."/>
            <person name="Hossen Q.M.M."/>
            <person name="Hossain M.Z."/>
            <person name="Ahmed R."/>
            <person name="Khan M.M."/>
            <person name="Islam R."/>
            <person name="Rashid M.M."/>
            <person name="Khan S.A."/>
            <person name="Rahman M.S."/>
            <person name="Alam M."/>
            <person name="Yahiya A.S."/>
            <person name="Khan M.S."/>
            <person name="Azam M.S."/>
            <person name="Haque T."/>
            <person name="Lashkar M.Z.H."/>
            <person name="Akhand A.I."/>
            <person name="Morshed G."/>
            <person name="Roy S."/>
            <person name="Uddin K.S."/>
            <person name="Rabeya T."/>
            <person name="Hossain A.S."/>
            <person name="Chowdhury A."/>
            <person name="Snigdha A.R."/>
            <person name="Mortoza M.S."/>
            <person name="Matin S.A."/>
            <person name="Hoque S.M.E."/>
            <person name="Islam M.K."/>
            <person name="Roy D.K."/>
            <person name="Haider R."/>
            <person name="Moosa M.M."/>
            <person name="Elias S.M."/>
            <person name="Hasan A.M."/>
            <person name="Jahan S."/>
            <person name="Shafiuddin M."/>
            <person name="Mahmood N."/>
            <person name="Shommy N.S."/>
        </authorList>
    </citation>
    <scope>NUCLEOTIDE SEQUENCE [LARGE SCALE GENOMIC DNA]</scope>
    <source>
        <strain evidence="3">cv. O-4</strain>
    </source>
</reference>
<accession>A0A1R3HJA1</accession>
<feature type="region of interest" description="Disordered" evidence="1">
    <location>
        <begin position="1"/>
        <end position="100"/>
    </location>
</feature>
<dbReference type="Proteomes" id="UP000187203">
    <property type="component" value="Unassembled WGS sequence"/>
</dbReference>
<sequence length="310" mass="33621">MNNGMESESETRGRSGEEDDQLQRIDESKETPADGGDLNQRVGEGGDVVRENTVHPVAGDFGPWMIAQSHKPRKNLNPKPQSQVPVSAGDGTYGGSRFAALPTEGEDLNLDVDGDFNLERDRVVAAWANGVNKGESKAQKQVRNNPTVGPRRMNANGPVDLTSHDKGSSRDEELLENNWAGKGANKAQGRGQDRRPVRAQSYNGRAPPPGYASSSGEVQQDVSDGKYKKHTPGGNVSISPLDGDGVLSADVRNRHPPDALTNETVVVDSQLEDTIMEDDITRNLERGNNDVYMNDSHPGENVNLRLNSDY</sequence>
<protein>
    <submittedName>
        <fullName evidence="2">Uncharacterized protein</fullName>
    </submittedName>
</protein>
<feature type="region of interest" description="Disordered" evidence="1">
    <location>
        <begin position="128"/>
        <end position="257"/>
    </location>
</feature>